<reference evidence="1 2" key="1">
    <citation type="journal article" date="2014" name="Environ. Microbiol.">
        <title>Insights into organohalide respiration and the versatile catabolism of Sulfurospirillum multivorans gained from comparative genomics and physiological studies.</title>
        <authorList>
            <person name="Goris T."/>
            <person name="Schubert T."/>
            <person name="Gadkari J."/>
            <person name="Wubet T."/>
            <person name="Tarkka M."/>
            <person name="Buscot F."/>
            <person name="Adrian L."/>
            <person name="Diekert G."/>
        </authorList>
    </citation>
    <scope>NUCLEOTIDE SEQUENCE [LARGE SCALE GENOMIC DNA]</scope>
    <source>
        <strain evidence="2">DM 12446 / JCM 15788 / NBRC 109480</strain>
    </source>
</reference>
<gene>
    <name evidence="1" type="ORF">SMUL_0410</name>
</gene>
<organism evidence="1 2">
    <name type="scientific">Sulfurospirillum multivorans (strain DM 12446 / JCM 15788 / NBRC 109480)</name>
    <dbReference type="NCBI Taxonomy" id="1150621"/>
    <lineage>
        <taxon>Bacteria</taxon>
        <taxon>Pseudomonadati</taxon>
        <taxon>Campylobacterota</taxon>
        <taxon>Epsilonproteobacteria</taxon>
        <taxon>Campylobacterales</taxon>
        <taxon>Sulfurospirillaceae</taxon>
        <taxon>Sulfurospirillum</taxon>
    </lineage>
</organism>
<name>A0AA86AJ90_SULMK</name>
<dbReference type="EMBL" id="CP007201">
    <property type="protein sequence ID" value="AHJ11691.1"/>
    <property type="molecule type" value="Genomic_DNA"/>
</dbReference>
<evidence type="ECO:0000313" key="2">
    <source>
        <dbReference type="Proteomes" id="UP000019322"/>
    </source>
</evidence>
<accession>A0AA86AJ90</accession>
<proteinExistence type="predicted"/>
<protein>
    <submittedName>
        <fullName evidence="1">Uncharacterized protein</fullName>
    </submittedName>
</protein>
<dbReference type="RefSeq" id="WP_025343606.1">
    <property type="nucleotide sequence ID" value="NZ_CP007201.1"/>
</dbReference>
<dbReference type="KEGG" id="smul:SMUL_0410"/>
<dbReference type="Proteomes" id="UP000019322">
    <property type="component" value="Chromosome"/>
</dbReference>
<evidence type="ECO:0000313" key="1">
    <source>
        <dbReference type="EMBL" id="AHJ11691.1"/>
    </source>
</evidence>
<sequence>MSFAGPVHLLNPEVKEDFNIKLLKKHSVSLAKRESILKELSLIGTFEELAKWVSVNSEGKKFIANPASIANDEDRNSCLRELQELMLRAIKGQSDRKNGRDLKLFEAAKINDCTKIARILASASGTYWRDHGFFSKDKKSRQKRAIISQLKNDEKNQQKKEFQKAQLEHIGAAVDFKKARKKGAFQQCLDFVETEEILEINDFED</sequence>
<dbReference type="AlphaFoldDB" id="A0AA86AJ90"/>